<proteinExistence type="predicted"/>
<evidence type="ECO:0000313" key="2">
    <source>
        <dbReference type="Proteomes" id="UP000664132"/>
    </source>
</evidence>
<dbReference type="EMBL" id="JAFJYH010000772">
    <property type="protein sequence ID" value="KAG4410469.1"/>
    <property type="molecule type" value="Genomic_DNA"/>
</dbReference>
<name>A0A8H7SYX3_9HELO</name>
<feature type="non-terminal residue" evidence="1">
    <location>
        <position position="1"/>
    </location>
</feature>
<keyword evidence="2" id="KW-1185">Reference proteome</keyword>
<comment type="caution">
    <text evidence="1">The sequence shown here is derived from an EMBL/GenBank/DDBJ whole genome shotgun (WGS) entry which is preliminary data.</text>
</comment>
<accession>A0A8H7SYX3</accession>
<dbReference type="AlphaFoldDB" id="A0A8H7SYX3"/>
<sequence>TVFFSPILDFLLFEPIWTDLFPKSGAKFLPDPLDSLPTALKGVRNIMVHPHYTDERKRPTALFEKLHELQQVLVAADEKSIGFQNQSKFILGTAYDIKLYYAADVRKRFPKFKVPYIAVGCLGWTGSERRKMHHGHQDTRELLRVCENEAQMKEHLAVIREEEWRFMEELKKERGW</sequence>
<feature type="non-terminal residue" evidence="1">
    <location>
        <position position="176"/>
    </location>
</feature>
<dbReference type="OrthoDB" id="3473305at2759"/>
<gene>
    <name evidence="1" type="ORF">IFR04_016396</name>
</gene>
<organism evidence="1 2">
    <name type="scientific">Cadophora malorum</name>
    <dbReference type="NCBI Taxonomy" id="108018"/>
    <lineage>
        <taxon>Eukaryota</taxon>
        <taxon>Fungi</taxon>
        <taxon>Dikarya</taxon>
        <taxon>Ascomycota</taxon>
        <taxon>Pezizomycotina</taxon>
        <taxon>Leotiomycetes</taxon>
        <taxon>Helotiales</taxon>
        <taxon>Ploettnerulaceae</taxon>
        <taxon>Cadophora</taxon>
    </lineage>
</organism>
<dbReference type="Proteomes" id="UP000664132">
    <property type="component" value="Unassembled WGS sequence"/>
</dbReference>
<evidence type="ECO:0000313" key="1">
    <source>
        <dbReference type="EMBL" id="KAG4410469.1"/>
    </source>
</evidence>
<reference evidence="1" key="1">
    <citation type="submission" date="2021-02" db="EMBL/GenBank/DDBJ databases">
        <title>Genome sequence Cadophora malorum strain M34.</title>
        <authorList>
            <person name="Stefanovic E."/>
            <person name="Vu D."/>
            <person name="Scully C."/>
            <person name="Dijksterhuis J."/>
            <person name="Roader J."/>
            <person name="Houbraken J."/>
        </authorList>
    </citation>
    <scope>NUCLEOTIDE SEQUENCE</scope>
    <source>
        <strain evidence="1">M34</strain>
    </source>
</reference>
<protein>
    <submittedName>
        <fullName evidence="1">Uncharacterized protein</fullName>
    </submittedName>
</protein>